<evidence type="ECO:0000256" key="2">
    <source>
        <dbReference type="ARBA" id="ARBA00023002"/>
    </source>
</evidence>
<reference evidence="4" key="1">
    <citation type="submission" date="2020-07" db="EMBL/GenBank/DDBJ databases">
        <authorList>
            <person name="Partida-Martinez L."/>
            <person name="Huntemann M."/>
            <person name="Clum A."/>
            <person name="Wang J."/>
            <person name="Palaniappan K."/>
            <person name="Ritter S."/>
            <person name="Chen I.-M."/>
            <person name="Stamatis D."/>
            <person name="Reddy T."/>
            <person name="O'Malley R."/>
            <person name="Daum C."/>
            <person name="Shapiro N."/>
            <person name="Ivanova N."/>
            <person name="Kyrpides N."/>
            <person name="Woyke T."/>
        </authorList>
    </citation>
    <scope>NUCLEOTIDE SEQUENCE [LARGE SCALE GENOMIC DNA]</scope>
    <source>
        <strain evidence="4">AT2.8</strain>
    </source>
</reference>
<accession>A0A852T462</accession>
<dbReference type="InterPro" id="IPR020904">
    <property type="entry name" value="Sc_DH/Rdtase_CS"/>
</dbReference>
<organism evidence="3 4">
    <name type="scientific">Neobacillus niacini</name>
    <dbReference type="NCBI Taxonomy" id="86668"/>
    <lineage>
        <taxon>Bacteria</taxon>
        <taxon>Bacillati</taxon>
        <taxon>Bacillota</taxon>
        <taxon>Bacilli</taxon>
        <taxon>Bacillales</taxon>
        <taxon>Bacillaceae</taxon>
        <taxon>Neobacillus</taxon>
    </lineage>
</organism>
<evidence type="ECO:0000256" key="1">
    <source>
        <dbReference type="ARBA" id="ARBA00006484"/>
    </source>
</evidence>
<comment type="similarity">
    <text evidence="1">Belongs to the short-chain dehydrogenases/reductases (SDR) family.</text>
</comment>
<dbReference type="CDD" id="cd05233">
    <property type="entry name" value="SDR_c"/>
    <property type="match status" value="1"/>
</dbReference>
<reference evidence="4" key="2">
    <citation type="submission" date="2020-08" db="EMBL/GenBank/DDBJ databases">
        <title>The Agave Microbiome: Exploring the role of microbial communities in plant adaptations to desert environments.</title>
        <authorList>
            <person name="Partida-Martinez L.P."/>
        </authorList>
    </citation>
    <scope>NUCLEOTIDE SEQUENCE [LARGE SCALE GENOMIC DNA]</scope>
    <source>
        <strain evidence="4">AT2.8</strain>
    </source>
</reference>
<dbReference type="PROSITE" id="PS00061">
    <property type="entry name" value="ADH_SHORT"/>
    <property type="match status" value="1"/>
</dbReference>
<dbReference type="AlphaFoldDB" id="A0A852T462"/>
<dbReference type="EMBL" id="JACCBX010000001">
    <property type="protein sequence ID" value="NYE03480.1"/>
    <property type="molecule type" value="Genomic_DNA"/>
</dbReference>
<dbReference type="SUPFAM" id="SSF51735">
    <property type="entry name" value="NAD(P)-binding Rossmann-fold domains"/>
    <property type="match status" value="1"/>
</dbReference>
<dbReference type="InterPro" id="IPR036291">
    <property type="entry name" value="NAD(P)-bd_dom_sf"/>
</dbReference>
<proteinExistence type="inferred from homology"/>
<name>A0A852T462_9BACI</name>
<sequence length="266" mass="28219">MRLHNKVAIITGSGSGIGKAAADVFASQGAKIAVVDINEEKLNQTVQELQQQGCVVMGICCDLSNEDKVKDLIASVIQRFGGIDILFNNAGTILPKGIEEIEGHEWNRLFDVNVKSMFLTIKYGLAYLKASKGCIVNMGSMTGVVGQQFNPAYSATKGAVIALTKALAIDLAPHGVRVNSISPAGVKTPLLADWLQLQENPEQASLAQDRSHLLGRTATPNEIANVALFLASDDSSFVTGENIVVDGGATIGYAAGPKPEWDRVEV</sequence>
<dbReference type="NCBIfam" id="NF005559">
    <property type="entry name" value="PRK07231.1"/>
    <property type="match status" value="1"/>
</dbReference>
<evidence type="ECO:0000313" key="3">
    <source>
        <dbReference type="EMBL" id="NYE03480.1"/>
    </source>
</evidence>
<dbReference type="PRINTS" id="PR00080">
    <property type="entry name" value="SDRFAMILY"/>
</dbReference>
<dbReference type="Pfam" id="PF13561">
    <property type="entry name" value="adh_short_C2"/>
    <property type="match status" value="1"/>
</dbReference>
<dbReference type="Proteomes" id="UP000548423">
    <property type="component" value="Unassembled WGS sequence"/>
</dbReference>
<dbReference type="PANTHER" id="PTHR24321:SF8">
    <property type="entry name" value="ESTRADIOL 17-BETA-DEHYDROGENASE 8-RELATED"/>
    <property type="match status" value="1"/>
</dbReference>
<protein>
    <submittedName>
        <fullName evidence="3">NAD(P)-dependent dehydrogenase (Short-subunit alcohol dehydrogenase family)</fullName>
    </submittedName>
</protein>
<dbReference type="GO" id="GO:0016491">
    <property type="term" value="F:oxidoreductase activity"/>
    <property type="evidence" value="ECO:0007669"/>
    <property type="project" value="UniProtKB-KW"/>
</dbReference>
<dbReference type="FunFam" id="3.40.50.720:FF:000084">
    <property type="entry name" value="Short-chain dehydrogenase reductase"/>
    <property type="match status" value="1"/>
</dbReference>
<dbReference type="GO" id="GO:0008206">
    <property type="term" value="P:bile acid metabolic process"/>
    <property type="evidence" value="ECO:0007669"/>
    <property type="project" value="UniProtKB-ARBA"/>
</dbReference>
<evidence type="ECO:0000313" key="4">
    <source>
        <dbReference type="Proteomes" id="UP000548423"/>
    </source>
</evidence>
<keyword evidence="2" id="KW-0560">Oxidoreductase</keyword>
<dbReference type="PANTHER" id="PTHR24321">
    <property type="entry name" value="DEHYDROGENASES, SHORT CHAIN"/>
    <property type="match status" value="1"/>
</dbReference>
<dbReference type="Gene3D" id="3.40.50.720">
    <property type="entry name" value="NAD(P)-binding Rossmann-like Domain"/>
    <property type="match status" value="1"/>
</dbReference>
<comment type="caution">
    <text evidence="3">The sequence shown here is derived from an EMBL/GenBank/DDBJ whole genome shotgun (WGS) entry which is preliminary data.</text>
</comment>
<gene>
    <name evidence="3" type="ORF">F4694_000199</name>
</gene>
<dbReference type="InterPro" id="IPR002347">
    <property type="entry name" value="SDR_fam"/>
</dbReference>
<dbReference type="PRINTS" id="PR00081">
    <property type="entry name" value="GDHRDH"/>
</dbReference>